<name>A0AAD6TP49_9AGAR</name>
<keyword evidence="1" id="KW-0732">Signal</keyword>
<evidence type="ECO:0000313" key="2">
    <source>
        <dbReference type="EMBL" id="KAJ7069073.1"/>
    </source>
</evidence>
<sequence>MSLDFTPAWLCWLLGSGASTFHAPRRPDLALGGRRRQSRCSGDTLKRPTPFSMLFARFPMRRRWPNSASPLFEVQNVSAPPLYPIAQLPGFYSISWLPTSGMTPSVPSHTSRERCDAASIPLPRRHCTLICSVLDMLDVDSDASARARRVFDAPSVLAAPSNRRTRNPDASPPPPSILQRRHASIIGYLMPFMRFPPHLCRPGLSWLDCHAVAAPMSTFRIPLRNLKFLFEILASHEQRVPVLVAHLSDAPSVPRRRRRASFS</sequence>
<organism evidence="2 3">
    <name type="scientific">Mycena belliarum</name>
    <dbReference type="NCBI Taxonomy" id="1033014"/>
    <lineage>
        <taxon>Eukaryota</taxon>
        <taxon>Fungi</taxon>
        <taxon>Dikarya</taxon>
        <taxon>Basidiomycota</taxon>
        <taxon>Agaricomycotina</taxon>
        <taxon>Agaricomycetes</taxon>
        <taxon>Agaricomycetidae</taxon>
        <taxon>Agaricales</taxon>
        <taxon>Marasmiineae</taxon>
        <taxon>Mycenaceae</taxon>
        <taxon>Mycena</taxon>
    </lineage>
</organism>
<reference evidence="2" key="1">
    <citation type="submission" date="2023-03" db="EMBL/GenBank/DDBJ databases">
        <title>Massive genome expansion in bonnet fungi (Mycena s.s.) driven by repeated elements and novel gene families across ecological guilds.</title>
        <authorList>
            <consortium name="Lawrence Berkeley National Laboratory"/>
            <person name="Harder C.B."/>
            <person name="Miyauchi S."/>
            <person name="Viragh M."/>
            <person name="Kuo A."/>
            <person name="Thoen E."/>
            <person name="Andreopoulos B."/>
            <person name="Lu D."/>
            <person name="Skrede I."/>
            <person name="Drula E."/>
            <person name="Henrissat B."/>
            <person name="Morin E."/>
            <person name="Kohler A."/>
            <person name="Barry K."/>
            <person name="LaButti K."/>
            <person name="Morin E."/>
            <person name="Salamov A."/>
            <person name="Lipzen A."/>
            <person name="Mereny Z."/>
            <person name="Hegedus B."/>
            <person name="Baldrian P."/>
            <person name="Stursova M."/>
            <person name="Weitz H."/>
            <person name="Taylor A."/>
            <person name="Grigoriev I.V."/>
            <person name="Nagy L.G."/>
            <person name="Martin F."/>
            <person name="Kauserud H."/>
        </authorList>
    </citation>
    <scope>NUCLEOTIDE SEQUENCE</scope>
    <source>
        <strain evidence="2">CBHHK173m</strain>
    </source>
</reference>
<evidence type="ECO:0000256" key="1">
    <source>
        <dbReference type="SAM" id="SignalP"/>
    </source>
</evidence>
<feature type="signal peptide" evidence="1">
    <location>
        <begin position="1"/>
        <end position="19"/>
    </location>
</feature>
<evidence type="ECO:0000313" key="3">
    <source>
        <dbReference type="Proteomes" id="UP001222325"/>
    </source>
</evidence>
<comment type="caution">
    <text evidence="2">The sequence shown here is derived from an EMBL/GenBank/DDBJ whole genome shotgun (WGS) entry which is preliminary data.</text>
</comment>
<gene>
    <name evidence="2" type="ORF">B0H15DRAFT_121127</name>
</gene>
<dbReference type="AlphaFoldDB" id="A0AAD6TP49"/>
<dbReference type="EMBL" id="JARJCN010000137">
    <property type="protein sequence ID" value="KAJ7069073.1"/>
    <property type="molecule type" value="Genomic_DNA"/>
</dbReference>
<dbReference type="Proteomes" id="UP001222325">
    <property type="component" value="Unassembled WGS sequence"/>
</dbReference>
<proteinExistence type="predicted"/>
<keyword evidence="3" id="KW-1185">Reference proteome</keyword>
<protein>
    <submittedName>
        <fullName evidence="2">Uncharacterized protein</fullName>
    </submittedName>
</protein>
<feature type="chain" id="PRO_5042138930" evidence="1">
    <location>
        <begin position="20"/>
        <end position="263"/>
    </location>
</feature>
<accession>A0AAD6TP49</accession>